<gene>
    <name evidence="2" type="ORF">MF672_050265</name>
</gene>
<evidence type="ECO:0000313" key="3">
    <source>
        <dbReference type="Proteomes" id="UP001317259"/>
    </source>
</evidence>
<dbReference type="Proteomes" id="UP001317259">
    <property type="component" value="Unassembled WGS sequence"/>
</dbReference>
<reference evidence="2 3" key="1">
    <citation type="submission" date="2022-04" db="EMBL/GenBank/DDBJ databases">
        <title>Genome draft of Actinomadura sp. ATCC 31491.</title>
        <authorList>
            <person name="Shi X."/>
            <person name="Du Y."/>
        </authorList>
    </citation>
    <scope>NUCLEOTIDE SEQUENCE [LARGE SCALE GENOMIC DNA]</scope>
    <source>
        <strain evidence="2 3">ATCC 31491</strain>
    </source>
</reference>
<name>A0ABT0GBZ7_9ACTN</name>
<evidence type="ECO:0000313" key="2">
    <source>
        <dbReference type="EMBL" id="MCK2221943.1"/>
    </source>
</evidence>
<keyword evidence="3" id="KW-1185">Reference proteome</keyword>
<sequence length="176" mass="19302">MHLLDLGPAQISRVTFSSVHTRRTDKLTLKAYANEAGALGEIGVLRRPKAARLSLAPQADASRGGQERPRMRLASIYRPIAENLGNPGLTPATIAAAHHMSTRCHWDLDGSTLRHWPIHATAAGWGIEDAAQFALAYRAKFGHTAQEYRRAAIERFLTAIEGTDDARGRDDRREGA</sequence>
<accession>A0ABT0GBZ7</accession>
<evidence type="ECO:0000259" key="1">
    <source>
        <dbReference type="PROSITE" id="PS01124"/>
    </source>
</evidence>
<dbReference type="PROSITE" id="PS01124">
    <property type="entry name" value="HTH_ARAC_FAMILY_2"/>
    <property type="match status" value="1"/>
</dbReference>
<dbReference type="EMBL" id="JAKRKC020000003">
    <property type="protein sequence ID" value="MCK2221943.1"/>
    <property type="molecule type" value="Genomic_DNA"/>
</dbReference>
<organism evidence="2 3">
    <name type="scientific">Actinomadura luzonensis</name>
    <dbReference type="NCBI Taxonomy" id="2805427"/>
    <lineage>
        <taxon>Bacteria</taxon>
        <taxon>Bacillati</taxon>
        <taxon>Actinomycetota</taxon>
        <taxon>Actinomycetes</taxon>
        <taxon>Streptosporangiales</taxon>
        <taxon>Thermomonosporaceae</taxon>
        <taxon>Actinomadura</taxon>
    </lineage>
</organism>
<dbReference type="RefSeq" id="WP_242377601.1">
    <property type="nucleotide sequence ID" value="NZ_JAKRKC020000003.1"/>
</dbReference>
<feature type="domain" description="HTH araC/xylS-type" evidence="1">
    <location>
        <begin position="117"/>
        <end position="151"/>
    </location>
</feature>
<proteinExistence type="predicted"/>
<comment type="caution">
    <text evidence="2">The sequence shown here is derived from an EMBL/GenBank/DDBJ whole genome shotgun (WGS) entry which is preliminary data.</text>
</comment>
<dbReference type="InterPro" id="IPR018060">
    <property type="entry name" value="HTH_AraC"/>
</dbReference>
<protein>
    <recommendedName>
        <fullName evidence="1">HTH araC/xylS-type domain-containing protein</fullName>
    </recommendedName>
</protein>